<evidence type="ECO:0000313" key="3">
    <source>
        <dbReference type="RefSeq" id="XP_010495250.1"/>
    </source>
</evidence>
<proteinExistence type="predicted"/>
<dbReference type="Pfam" id="PF00646">
    <property type="entry name" value="F-box"/>
    <property type="match status" value="1"/>
</dbReference>
<sequence>MKGRSAIRGLELKKRRKNETELCGLWCVPDDVVVDCLTLLSRLDLVALSMVSKRYRDVAKSHYPSEGLPSPIYVRLYAHVSRSKSTVVRPPPRATSAETAQYGLLVSGPVHRVTPMKMARSGASASLIDNRKIYVFGGCWDAADSSNWAEVYDPETRTWEFLPVSTPKMPLKIQQSVVTDDSKHVYAVDEDGQMFKFSTSECVFEAETDADADADYGNDWLLVGAALFCRGTGGRILWRIPFLSAWKEVKGLEELQQQHSGFDIIKFCFSRGRSRMAIFWEARPQGPDDQILELWYAEFSIAPLVEGQVLEVVANIEWSGAVLSSDSSSTGPLNLLYAVSLLV</sequence>
<reference evidence="2" key="1">
    <citation type="journal article" date="2014" name="Nat. Commun.">
        <title>The emerging biofuel crop Camelina sativa retains a highly undifferentiated hexaploid genome structure.</title>
        <authorList>
            <person name="Kagale S."/>
            <person name="Koh C."/>
            <person name="Nixon J."/>
            <person name="Bollina V."/>
            <person name="Clarke W.E."/>
            <person name="Tuteja R."/>
            <person name="Spillane C."/>
            <person name="Robinson S.J."/>
            <person name="Links M.G."/>
            <person name="Clarke C."/>
            <person name="Higgins E.E."/>
            <person name="Huebert T."/>
            <person name="Sharpe A.G."/>
            <person name="Parkin I.A."/>
        </authorList>
    </citation>
    <scope>NUCLEOTIDE SEQUENCE [LARGE SCALE GENOMIC DNA]</scope>
    <source>
        <strain evidence="2">cv. DH55</strain>
    </source>
</reference>
<protein>
    <submittedName>
        <fullName evidence="3">F-box/kelch-repeat protein At4g39753-like</fullName>
    </submittedName>
</protein>
<name>A0ABM0Y4B9_CAMSA</name>
<dbReference type="InterPro" id="IPR006652">
    <property type="entry name" value="Kelch_1"/>
</dbReference>
<dbReference type="InterPro" id="IPR001810">
    <property type="entry name" value="F-box_dom"/>
</dbReference>
<dbReference type="InterPro" id="IPR050354">
    <property type="entry name" value="F-box/kelch-repeat_ARATH"/>
</dbReference>
<dbReference type="Proteomes" id="UP000694864">
    <property type="component" value="Chromosome 20"/>
</dbReference>
<keyword evidence="2" id="KW-1185">Reference proteome</keyword>
<dbReference type="Gene3D" id="2.130.10.80">
    <property type="entry name" value="Galactose oxidase/kelch, beta-propeller"/>
    <property type="match status" value="1"/>
</dbReference>
<dbReference type="SUPFAM" id="SSF117281">
    <property type="entry name" value="Kelch motif"/>
    <property type="match status" value="1"/>
</dbReference>
<accession>A0ABM0Y4B9</accession>
<dbReference type="InterPro" id="IPR015915">
    <property type="entry name" value="Kelch-typ_b-propeller"/>
</dbReference>
<evidence type="ECO:0000313" key="2">
    <source>
        <dbReference type="Proteomes" id="UP000694864"/>
    </source>
</evidence>
<dbReference type="Pfam" id="PF25210">
    <property type="entry name" value="Kelch_FKB95"/>
    <property type="match status" value="1"/>
</dbReference>
<gene>
    <name evidence="3" type="primary">LOC104772317</name>
</gene>
<dbReference type="InterPro" id="IPR057499">
    <property type="entry name" value="Kelch_FKB95"/>
</dbReference>
<dbReference type="InterPro" id="IPR036047">
    <property type="entry name" value="F-box-like_dom_sf"/>
</dbReference>
<dbReference type="PANTHER" id="PTHR24414">
    <property type="entry name" value="F-BOX/KELCH-REPEAT PROTEIN SKIP4"/>
    <property type="match status" value="1"/>
</dbReference>
<dbReference type="PANTHER" id="PTHR24414:SF147">
    <property type="entry name" value="(RAPE) HYPOTHETICAL PROTEIN"/>
    <property type="match status" value="1"/>
</dbReference>
<dbReference type="PROSITE" id="PS50181">
    <property type="entry name" value="FBOX"/>
    <property type="match status" value="1"/>
</dbReference>
<dbReference type="RefSeq" id="XP_010495250.1">
    <property type="nucleotide sequence ID" value="XM_010496948.1"/>
</dbReference>
<dbReference type="SUPFAM" id="SSF81383">
    <property type="entry name" value="F-box domain"/>
    <property type="match status" value="1"/>
</dbReference>
<dbReference type="InterPro" id="IPR037293">
    <property type="entry name" value="Gal_Oxidase_central_sf"/>
</dbReference>
<evidence type="ECO:0000259" key="1">
    <source>
        <dbReference type="PROSITE" id="PS50181"/>
    </source>
</evidence>
<feature type="domain" description="F-box" evidence="1">
    <location>
        <begin position="22"/>
        <end position="76"/>
    </location>
</feature>
<reference evidence="3" key="2">
    <citation type="submission" date="2025-08" db="UniProtKB">
        <authorList>
            <consortium name="RefSeq"/>
        </authorList>
    </citation>
    <scope>IDENTIFICATION</scope>
    <source>
        <tissue evidence="3">Leaf</tissue>
    </source>
</reference>
<dbReference type="GeneID" id="104772317"/>
<organism evidence="2 3">
    <name type="scientific">Camelina sativa</name>
    <name type="common">False flax</name>
    <name type="synonym">Myagrum sativum</name>
    <dbReference type="NCBI Taxonomy" id="90675"/>
    <lineage>
        <taxon>Eukaryota</taxon>
        <taxon>Viridiplantae</taxon>
        <taxon>Streptophyta</taxon>
        <taxon>Embryophyta</taxon>
        <taxon>Tracheophyta</taxon>
        <taxon>Spermatophyta</taxon>
        <taxon>Magnoliopsida</taxon>
        <taxon>eudicotyledons</taxon>
        <taxon>Gunneridae</taxon>
        <taxon>Pentapetalae</taxon>
        <taxon>rosids</taxon>
        <taxon>malvids</taxon>
        <taxon>Brassicales</taxon>
        <taxon>Brassicaceae</taxon>
        <taxon>Camelineae</taxon>
        <taxon>Camelina</taxon>
    </lineage>
</organism>
<dbReference type="SMART" id="SM00612">
    <property type="entry name" value="Kelch"/>
    <property type="match status" value="1"/>
</dbReference>